<gene>
    <name evidence="1" type="ORF">SAMN05443244_2490</name>
</gene>
<sequence>MTLAQEVHRESSEVSISTQKKLIRHATPLSLCSGPYPNNVYPLSFATEVSTTLLFAAKAPLEGASTAARMFVPKSFFCLLNS</sequence>
<name>A0A1H4P928_9BACT</name>
<reference evidence="1 2" key="1">
    <citation type="submission" date="2016-10" db="EMBL/GenBank/DDBJ databases">
        <authorList>
            <person name="de Groot N.N."/>
        </authorList>
    </citation>
    <scope>NUCLEOTIDE SEQUENCE [LARGE SCALE GENOMIC DNA]</scope>
    <source>
        <strain evidence="1 2">AB35.6</strain>
    </source>
</reference>
<evidence type="ECO:0000313" key="2">
    <source>
        <dbReference type="Proteomes" id="UP000182409"/>
    </source>
</evidence>
<accession>A0A1H4P928</accession>
<dbReference type="EMBL" id="FNSD01000001">
    <property type="protein sequence ID" value="SEC03855.1"/>
    <property type="molecule type" value="Genomic_DNA"/>
</dbReference>
<dbReference type="Proteomes" id="UP000182409">
    <property type="component" value="Unassembled WGS sequence"/>
</dbReference>
<protein>
    <submittedName>
        <fullName evidence="1">Uncharacterized protein</fullName>
    </submittedName>
</protein>
<evidence type="ECO:0000313" key="1">
    <source>
        <dbReference type="EMBL" id="SEC03855.1"/>
    </source>
</evidence>
<organism evidence="1 2">
    <name type="scientific">Terriglobus roseus</name>
    <dbReference type="NCBI Taxonomy" id="392734"/>
    <lineage>
        <taxon>Bacteria</taxon>
        <taxon>Pseudomonadati</taxon>
        <taxon>Acidobacteriota</taxon>
        <taxon>Terriglobia</taxon>
        <taxon>Terriglobales</taxon>
        <taxon>Acidobacteriaceae</taxon>
        <taxon>Terriglobus</taxon>
    </lineage>
</organism>
<proteinExistence type="predicted"/>
<dbReference type="AlphaFoldDB" id="A0A1H4P928"/>